<keyword evidence="4" id="KW-1185">Reference proteome</keyword>
<comment type="caution">
    <text evidence="3">The sequence shown here is derived from an EMBL/GenBank/DDBJ whole genome shotgun (WGS) entry which is preliminary data.</text>
</comment>
<evidence type="ECO:0000256" key="1">
    <source>
        <dbReference type="SAM" id="MobiDB-lite"/>
    </source>
</evidence>
<feature type="transmembrane region" description="Helical" evidence="2">
    <location>
        <begin position="40"/>
        <end position="58"/>
    </location>
</feature>
<sequence>MSKFFFILRVDFGIFARFWERSSCVIGLQRKIFCARPRRYMCSFFFFFLSLLVFDSPWPMMCYMFRSLRCSFPRFEKFFFIGSFEASLFQGTWDVFDLLGLCCALVHRDMSRTCNHRGSGSSQTNVHPFRRRTGFSRSSLGYNSGGLVLLSAPCVSAALAREEAMVAGGCADSLSYPLPLLFDGGRWVGFSPLDSFFPSFFIAFSPVVGFFPVSYRVVYTPPVSLPFVFSFLSFSPVLFEIMLADGRSTTSPLEEGSRKAKQSNGKEAKSKAEE</sequence>
<evidence type="ECO:0000313" key="4">
    <source>
        <dbReference type="Proteomes" id="UP001365128"/>
    </source>
</evidence>
<feature type="region of interest" description="Disordered" evidence="1">
    <location>
        <begin position="248"/>
        <end position="274"/>
    </location>
</feature>
<organism evidence="3 4">
    <name type="scientific">Phyllosticta citricarpa</name>
    <dbReference type="NCBI Taxonomy" id="55181"/>
    <lineage>
        <taxon>Eukaryota</taxon>
        <taxon>Fungi</taxon>
        <taxon>Dikarya</taxon>
        <taxon>Ascomycota</taxon>
        <taxon>Pezizomycotina</taxon>
        <taxon>Dothideomycetes</taxon>
        <taxon>Dothideomycetes incertae sedis</taxon>
        <taxon>Botryosphaeriales</taxon>
        <taxon>Phyllostictaceae</taxon>
        <taxon>Phyllosticta</taxon>
    </lineage>
</organism>
<keyword evidence="2" id="KW-1133">Transmembrane helix</keyword>
<feature type="transmembrane region" description="Helical" evidence="2">
    <location>
        <begin position="223"/>
        <end position="243"/>
    </location>
</feature>
<reference evidence="3 4" key="1">
    <citation type="submission" date="2024-04" db="EMBL/GenBank/DDBJ databases">
        <title>Phyllosticta paracitricarpa is synonymous to the EU quarantine fungus P. citricarpa based on phylogenomic analyses.</title>
        <authorList>
            <consortium name="Lawrence Berkeley National Laboratory"/>
            <person name="Van Ingen-Buijs V.A."/>
            <person name="Van Westerhoven A.C."/>
            <person name="Haridas S."/>
            <person name="Skiadas P."/>
            <person name="Martin F."/>
            <person name="Groenewald J.Z."/>
            <person name="Crous P.W."/>
            <person name="Seidl M.F."/>
        </authorList>
    </citation>
    <scope>NUCLEOTIDE SEQUENCE [LARGE SCALE GENOMIC DNA]</scope>
    <source>
        <strain evidence="3 4">CBS 122670</strain>
    </source>
</reference>
<name>A0ABR1MQU1_9PEZI</name>
<feature type="transmembrane region" description="Helical" evidence="2">
    <location>
        <begin position="196"/>
        <end position="217"/>
    </location>
</feature>
<feature type="compositionally biased region" description="Basic and acidic residues" evidence="1">
    <location>
        <begin position="264"/>
        <end position="274"/>
    </location>
</feature>
<evidence type="ECO:0000313" key="3">
    <source>
        <dbReference type="EMBL" id="KAK7556808.1"/>
    </source>
</evidence>
<dbReference type="Proteomes" id="UP001365128">
    <property type="component" value="Unassembled WGS sequence"/>
</dbReference>
<evidence type="ECO:0008006" key="5">
    <source>
        <dbReference type="Google" id="ProtNLM"/>
    </source>
</evidence>
<proteinExistence type="predicted"/>
<keyword evidence="2" id="KW-0812">Transmembrane</keyword>
<gene>
    <name evidence="3" type="ORF">IWX46DRAFT_19214</name>
</gene>
<evidence type="ECO:0000256" key="2">
    <source>
        <dbReference type="SAM" id="Phobius"/>
    </source>
</evidence>
<keyword evidence="2" id="KW-0472">Membrane</keyword>
<accession>A0ABR1MQU1</accession>
<protein>
    <recommendedName>
        <fullName evidence="5">Transmembrane protein</fullName>
    </recommendedName>
</protein>
<dbReference type="EMBL" id="JBBPDW010000001">
    <property type="protein sequence ID" value="KAK7556808.1"/>
    <property type="molecule type" value="Genomic_DNA"/>
</dbReference>